<dbReference type="STRING" id="78245.Xaut_2238"/>
<dbReference type="HOGENOM" id="CLU_1255561_0_0_5"/>
<protein>
    <submittedName>
        <fullName evidence="1">Uncharacterized protein</fullName>
    </submittedName>
</protein>
<organism evidence="1 2">
    <name type="scientific">Xanthobacter autotrophicus (strain ATCC BAA-1158 / Py2)</name>
    <dbReference type="NCBI Taxonomy" id="78245"/>
    <lineage>
        <taxon>Bacteria</taxon>
        <taxon>Pseudomonadati</taxon>
        <taxon>Pseudomonadota</taxon>
        <taxon>Alphaproteobacteria</taxon>
        <taxon>Hyphomicrobiales</taxon>
        <taxon>Xanthobacteraceae</taxon>
        <taxon>Xanthobacter</taxon>
    </lineage>
</organism>
<name>A7IHI8_XANP2</name>
<dbReference type="eggNOG" id="ENOG5033KZX">
    <property type="taxonomic scope" value="Bacteria"/>
</dbReference>
<proteinExistence type="predicted"/>
<sequence>MSRLTPFASRFDRQAAKQVLSGYGSWVEDHIAHGYTAYLVTFMFDRLPASTQAGRIAGMLDAVETVYARLIQWFASHPNRPSQRRYLPHLICSPDLPVFKHDKMALVDVQSNDGLHVHGMLMTPPVSRFKFELVSWIDDNVGRLIHGTPIRRLHIVEVDRTPGYAAEYALKASGTRIDADTLLILPKALSERSDKTAKGYDEAVRTVRGASLMRSGRPPI</sequence>
<reference evidence="1 2" key="1">
    <citation type="submission" date="2007-07" db="EMBL/GenBank/DDBJ databases">
        <title>Complete sequence of chromosome of Xanthobacter autotrophicus Py2.</title>
        <authorList>
            <consortium name="US DOE Joint Genome Institute"/>
            <person name="Copeland A."/>
            <person name="Lucas S."/>
            <person name="Lapidus A."/>
            <person name="Barry K."/>
            <person name="Glavina del Rio T."/>
            <person name="Hammon N."/>
            <person name="Israni S."/>
            <person name="Dalin E."/>
            <person name="Tice H."/>
            <person name="Pitluck S."/>
            <person name="Sims D."/>
            <person name="Brettin T."/>
            <person name="Bruce D."/>
            <person name="Detter J.C."/>
            <person name="Han C."/>
            <person name="Tapia R."/>
            <person name="Brainard J."/>
            <person name="Schmutz J."/>
            <person name="Larimer F."/>
            <person name="Land M."/>
            <person name="Hauser L."/>
            <person name="Kyrpides N."/>
            <person name="Kim E."/>
            <person name="Ensigns S.A."/>
            <person name="Richardson P."/>
        </authorList>
    </citation>
    <scope>NUCLEOTIDE SEQUENCE [LARGE SCALE GENOMIC DNA]</scope>
    <source>
        <strain evidence="2">ATCC BAA-1158 / Py2</strain>
    </source>
</reference>
<evidence type="ECO:0000313" key="2">
    <source>
        <dbReference type="Proteomes" id="UP000002417"/>
    </source>
</evidence>
<dbReference type="EMBL" id="CP000781">
    <property type="protein sequence ID" value="ABS67481.1"/>
    <property type="molecule type" value="Genomic_DNA"/>
</dbReference>
<dbReference type="OrthoDB" id="7992451at2"/>
<gene>
    <name evidence="1" type="ordered locus">Xaut_2238</name>
</gene>
<dbReference type="Proteomes" id="UP000002417">
    <property type="component" value="Chromosome"/>
</dbReference>
<evidence type="ECO:0000313" key="1">
    <source>
        <dbReference type="EMBL" id="ABS67481.1"/>
    </source>
</evidence>
<accession>A7IHI8</accession>
<dbReference type="AlphaFoldDB" id="A7IHI8"/>
<keyword evidence="2" id="KW-1185">Reference proteome</keyword>
<dbReference type="KEGG" id="xau:Xaut_2238"/>